<evidence type="ECO:0000256" key="2">
    <source>
        <dbReference type="ARBA" id="ARBA00023125"/>
    </source>
</evidence>
<dbReference type="InterPro" id="IPR036388">
    <property type="entry name" value="WH-like_DNA-bd_sf"/>
</dbReference>
<dbReference type="PROSITE" id="PS51464">
    <property type="entry name" value="SIS"/>
    <property type="match status" value="1"/>
</dbReference>
<organism evidence="6 7">
    <name type="scientific">Brenneria roseae subsp. americana</name>
    <dbReference type="NCBI Taxonomy" id="1508507"/>
    <lineage>
        <taxon>Bacteria</taxon>
        <taxon>Pseudomonadati</taxon>
        <taxon>Pseudomonadota</taxon>
        <taxon>Gammaproteobacteria</taxon>
        <taxon>Enterobacterales</taxon>
        <taxon>Pectobacteriaceae</taxon>
        <taxon>Brenneria</taxon>
    </lineage>
</organism>
<dbReference type="RefSeq" id="WP_109053577.1">
    <property type="nucleotide sequence ID" value="NZ_QDKJ01000004.1"/>
</dbReference>
<evidence type="ECO:0000313" key="6">
    <source>
        <dbReference type="EMBL" id="PWC13627.1"/>
    </source>
</evidence>
<dbReference type="CDD" id="cd05013">
    <property type="entry name" value="SIS_RpiR"/>
    <property type="match status" value="1"/>
</dbReference>
<comment type="caution">
    <text evidence="6">The sequence shown here is derived from an EMBL/GenBank/DDBJ whole genome shotgun (WGS) entry which is preliminary data.</text>
</comment>
<feature type="domain" description="SIS" evidence="5">
    <location>
        <begin position="123"/>
        <end position="261"/>
    </location>
</feature>
<reference evidence="6 7" key="1">
    <citation type="submission" date="2018-04" db="EMBL/GenBank/DDBJ databases">
        <title>Brenneria corticis sp.nov.</title>
        <authorList>
            <person name="Li Y."/>
        </authorList>
    </citation>
    <scope>NUCLEOTIDE SEQUENCE [LARGE SCALE GENOMIC DNA]</scope>
    <source>
        <strain evidence="6 7">LMG 27715</strain>
    </source>
</reference>
<dbReference type="InterPro" id="IPR009057">
    <property type="entry name" value="Homeodomain-like_sf"/>
</dbReference>
<dbReference type="SUPFAM" id="SSF46689">
    <property type="entry name" value="Homeodomain-like"/>
    <property type="match status" value="1"/>
</dbReference>
<dbReference type="Proteomes" id="UP000245138">
    <property type="component" value="Unassembled WGS sequence"/>
</dbReference>
<dbReference type="EMBL" id="QDKJ01000004">
    <property type="protein sequence ID" value="PWC13627.1"/>
    <property type="molecule type" value="Genomic_DNA"/>
</dbReference>
<dbReference type="AlphaFoldDB" id="A0A2U1TW35"/>
<evidence type="ECO:0000259" key="5">
    <source>
        <dbReference type="PROSITE" id="PS51464"/>
    </source>
</evidence>
<dbReference type="OrthoDB" id="3684496at2"/>
<keyword evidence="7" id="KW-1185">Reference proteome</keyword>
<evidence type="ECO:0000256" key="3">
    <source>
        <dbReference type="ARBA" id="ARBA00023163"/>
    </source>
</evidence>
<dbReference type="Gene3D" id="3.40.50.10490">
    <property type="entry name" value="Glucose-6-phosphate isomerase like protein, domain 1"/>
    <property type="match status" value="1"/>
</dbReference>
<dbReference type="PANTHER" id="PTHR30514">
    <property type="entry name" value="GLUCOKINASE"/>
    <property type="match status" value="1"/>
</dbReference>
<sequence>MDFSKLVGENFSSLTPSQKVIARYIERNKERVAFMTAKQLADAISISDAAVVRFSRALGYRGYAHLREDLGEALIEQSGAGGVLHHAAVPSDDEALQKQVFENAHALINDTAGVNGKEKILQIASRIAKARKVWVTAHGNTVTMAAYLAMHLNHILGNTELFNIGHGDVADRMLQIDEQDVFIGIGYERYIPYTIEMMSIARGRGAHIIAITDRSTSPLVRESNEVLYVLRSSSPLVWWSKISTMIIIDWIIAQVVVCGEERVKKRLQQSDDAWKLLGHWKKSTPGKH</sequence>
<dbReference type="GO" id="GO:0003677">
    <property type="term" value="F:DNA binding"/>
    <property type="evidence" value="ECO:0007669"/>
    <property type="project" value="UniProtKB-KW"/>
</dbReference>
<protein>
    <submittedName>
        <fullName evidence="6">MurR/RpiR family transcriptional regulator</fullName>
    </submittedName>
</protein>
<dbReference type="PANTHER" id="PTHR30514:SF18">
    <property type="entry name" value="RPIR-FAMILY TRANSCRIPTIONAL REGULATOR"/>
    <property type="match status" value="1"/>
</dbReference>
<accession>A0A2U1TW35</accession>
<feature type="domain" description="HTH rpiR-type" evidence="4">
    <location>
        <begin position="1"/>
        <end position="77"/>
    </location>
</feature>
<dbReference type="InterPro" id="IPR046348">
    <property type="entry name" value="SIS_dom_sf"/>
</dbReference>
<keyword evidence="3" id="KW-0804">Transcription</keyword>
<evidence type="ECO:0000313" key="7">
    <source>
        <dbReference type="Proteomes" id="UP000245138"/>
    </source>
</evidence>
<name>A0A2U1TW35_9GAMM</name>
<dbReference type="Pfam" id="PF01380">
    <property type="entry name" value="SIS"/>
    <property type="match status" value="1"/>
</dbReference>
<dbReference type="InterPro" id="IPR001347">
    <property type="entry name" value="SIS_dom"/>
</dbReference>
<keyword evidence="1" id="KW-0805">Transcription regulation</keyword>
<evidence type="ECO:0000259" key="4">
    <source>
        <dbReference type="PROSITE" id="PS51071"/>
    </source>
</evidence>
<dbReference type="Pfam" id="PF01418">
    <property type="entry name" value="HTH_6"/>
    <property type="match status" value="1"/>
</dbReference>
<proteinExistence type="predicted"/>
<dbReference type="SUPFAM" id="SSF53697">
    <property type="entry name" value="SIS domain"/>
    <property type="match status" value="1"/>
</dbReference>
<dbReference type="GO" id="GO:0003700">
    <property type="term" value="F:DNA-binding transcription factor activity"/>
    <property type="evidence" value="ECO:0007669"/>
    <property type="project" value="InterPro"/>
</dbReference>
<dbReference type="PROSITE" id="PS51071">
    <property type="entry name" value="HTH_RPIR"/>
    <property type="match status" value="1"/>
</dbReference>
<dbReference type="Gene3D" id="1.10.10.10">
    <property type="entry name" value="Winged helix-like DNA-binding domain superfamily/Winged helix DNA-binding domain"/>
    <property type="match status" value="1"/>
</dbReference>
<gene>
    <name evidence="6" type="ORF">B4923_06680</name>
</gene>
<dbReference type="GO" id="GO:1901135">
    <property type="term" value="P:carbohydrate derivative metabolic process"/>
    <property type="evidence" value="ECO:0007669"/>
    <property type="project" value="InterPro"/>
</dbReference>
<dbReference type="InterPro" id="IPR000281">
    <property type="entry name" value="HTH_RpiR"/>
</dbReference>
<keyword evidence="2" id="KW-0238">DNA-binding</keyword>
<dbReference type="GO" id="GO:0097367">
    <property type="term" value="F:carbohydrate derivative binding"/>
    <property type="evidence" value="ECO:0007669"/>
    <property type="project" value="InterPro"/>
</dbReference>
<dbReference type="InterPro" id="IPR047640">
    <property type="entry name" value="RpiR-like"/>
</dbReference>
<dbReference type="InterPro" id="IPR035472">
    <property type="entry name" value="RpiR-like_SIS"/>
</dbReference>
<evidence type="ECO:0000256" key="1">
    <source>
        <dbReference type="ARBA" id="ARBA00023015"/>
    </source>
</evidence>